<proteinExistence type="inferred from homology"/>
<keyword evidence="3" id="KW-0963">Cytoplasm</keyword>
<comment type="caution">
    <text evidence="13">The sequence shown here is derived from an EMBL/GenBank/DDBJ whole genome shotgun (WGS) entry which is preliminary data.</text>
</comment>
<dbReference type="Pfam" id="PF00443">
    <property type="entry name" value="UCH"/>
    <property type="match status" value="1"/>
</dbReference>
<evidence type="ECO:0000256" key="4">
    <source>
        <dbReference type="ARBA" id="ARBA00022540"/>
    </source>
</evidence>
<keyword evidence="11" id="KW-0472">Membrane</keyword>
<feature type="compositionally biased region" description="Polar residues" evidence="10">
    <location>
        <begin position="744"/>
        <end position="753"/>
    </location>
</feature>
<keyword evidence="11" id="KW-1133">Transmembrane helix</keyword>
<keyword evidence="11" id="KW-0812">Transmembrane</keyword>
<sequence length="1174" mass="129038">MKSHGKQIQDLFDGDPGIEYHQDYQAGISPSYTRIGVILPILLCCIPIVYQVLQILDYDLLPLPELLWNCIVYLTPTRFLDAIENYQNPLRISNPALKHIPRTHAAKSEAMRRILGLDVPGGIIGTVAQASRRRLSTLPGINIVSGGSDGRPAGLGNWDNSCYQNSVLQGLASLNSLSGYLTHPAFEKKGPEESNMNMAEALRSLISTLNDPENNGKRIWTPATLKSMSSWQQQDAQEYFSKVLDEIDKEVGQAAKVTRRLKGFESEGSDSSSPEVSETPLSIYRNPLEGLIAQRVGCTKCGHSEGLSMIPFNCLTVPLGGAYAHDISECLDEYTKLEQIEGVECGKCTLLKVQRLLTLLKERAETSVVEKTHAYQQTRERLEMVTEALEDDDYEEKTLKKCNISSKSRVSSTKSRQAVIARPPKSLAVHFNRSLFDELTGELRKNHSEVRFPKFLDLGPWCLGSLGTTTDDLIEEWLLNPDRPMVASSSQPSRLLGPIYELRAVVTHYGRHENGHYICYRKHPSGTGGEETEKRDQWWRMSDDDVMKVSEENVLGQGGVFMLFYDQVEPAIPTLPKIAAVDMAPSVNSWVPTSVAPVSTEGVKVAEPEASDPQVNTVLLNNDDKAVLSSVVTSEPVKLIESTLPEPTVTVKTPHISSNDVVLAANTPLPDQDDSELSSFSEDETTTSESAAPATSVSEFTDEEDERHDDNYHPAKAIVVPPYIPQMGGKKGSTGSLKGSTGTENATPSQQPEASPKLTGAELKKQKQAEKAARRAQAVQGKVTPSGPPAPVQKGEPKQQKRRGSVAVSRDLPVRQPESNAAPKPPPVEDKTVEFFRHLSKPHRKTITGTPKDIHPAAQILGMQFSTYEICGSTVRLLATLELFKELVQSYTVPPRTTLKLHFTTHVLNPHIGYLISFRPLSISMGNAISWFKREISKVSIDLSDAEAKNMLCDAIDVYIRERVTFADQAIAASTTEKIRDGDVILTYAKSSIVQRSLLQAHEEGKKFRVIAVDSRPLHEGKNLAETLANAGIEVKYCLINGLSHNIQDATKVLLGAHAMMSNGRLLSRIGTALVAMEANDAEKPVIVLCETVKFTERVALDSIVLNELAPADELVIPGGALEGWRDAKKLQLCNPMYDVTPAEYIQMIVTESGCVPPTSVPVLHRLVNEPEIQ</sequence>
<evidence type="ECO:0000256" key="6">
    <source>
        <dbReference type="ARBA" id="ARBA00044147"/>
    </source>
</evidence>
<gene>
    <name evidence="13" type="primary">tif224</name>
    <name evidence="13" type="ORF">LHYA1_G005315</name>
</gene>
<comment type="subcellular location">
    <subcellularLocation>
        <location evidence="1">Cytoplasm</location>
        <location evidence="1">Cytosol</location>
    </subcellularLocation>
</comment>
<dbReference type="CDD" id="cd02662">
    <property type="entry name" value="Peptidase_C19F"/>
    <property type="match status" value="1"/>
</dbReference>
<dbReference type="InterPro" id="IPR038765">
    <property type="entry name" value="Papain-like_cys_pep_sf"/>
</dbReference>
<evidence type="ECO:0000256" key="7">
    <source>
        <dbReference type="ARBA" id="ARBA00044356"/>
    </source>
</evidence>
<comment type="subunit">
    <text evidence="8">Component of the translation initiation factor 2B (eIF2B) complex which is a heterodecamer of two sets of five different subunits: alpha, beta, gamma, delta and epsilon. Subunits alpha, beta and delta comprise a regulatory subcomplex and subunits epsilon and gamma comprise a catalytic subcomplex. Within the complex, the hexameric regulatory complex resides at the center, with the two heterodimeric catalytic subcomplexes bound on opposite sides.</text>
</comment>
<dbReference type="SUPFAM" id="SSF100950">
    <property type="entry name" value="NagB/RpiA/CoA transferase-like"/>
    <property type="match status" value="1"/>
</dbReference>
<feature type="compositionally biased region" description="Low complexity" evidence="10">
    <location>
        <begin position="733"/>
        <end position="743"/>
    </location>
</feature>
<dbReference type="InterPro" id="IPR028889">
    <property type="entry name" value="USP"/>
</dbReference>
<comment type="similarity">
    <text evidence="2 9">Belongs to the eIF-2B alpha/beta/delta subunits family.</text>
</comment>
<evidence type="ECO:0000256" key="10">
    <source>
        <dbReference type="SAM" id="MobiDB-lite"/>
    </source>
</evidence>
<dbReference type="Gene3D" id="3.90.70.10">
    <property type="entry name" value="Cysteine proteinases"/>
    <property type="match status" value="1"/>
</dbReference>
<dbReference type="OrthoDB" id="2020758at2759"/>
<dbReference type="SUPFAM" id="SSF54001">
    <property type="entry name" value="Cysteine proteinases"/>
    <property type="match status" value="1"/>
</dbReference>
<dbReference type="GO" id="GO:0016579">
    <property type="term" value="P:protein deubiquitination"/>
    <property type="evidence" value="ECO:0007669"/>
    <property type="project" value="InterPro"/>
</dbReference>
<evidence type="ECO:0000256" key="5">
    <source>
        <dbReference type="ARBA" id="ARBA00022917"/>
    </source>
</evidence>
<dbReference type="Pfam" id="PF01008">
    <property type="entry name" value="IF-2B"/>
    <property type="match status" value="1"/>
</dbReference>
<dbReference type="RefSeq" id="XP_031004534.1">
    <property type="nucleotide sequence ID" value="XM_031150263.1"/>
</dbReference>
<dbReference type="InterPro" id="IPR000649">
    <property type="entry name" value="IF-2B-related"/>
</dbReference>
<feature type="compositionally biased region" description="Low complexity" evidence="10">
    <location>
        <begin position="687"/>
        <end position="699"/>
    </location>
</feature>
<dbReference type="PROSITE" id="PS50235">
    <property type="entry name" value="USP_3"/>
    <property type="match status" value="1"/>
</dbReference>
<feature type="compositionally biased region" description="Basic and acidic residues" evidence="10">
    <location>
        <begin position="762"/>
        <end position="773"/>
    </location>
</feature>
<evidence type="ECO:0000259" key="12">
    <source>
        <dbReference type="PROSITE" id="PS50235"/>
    </source>
</evidence>
<dbReference type="GO" id="GO:0005829">
    <property type="term" value="C:cytosol"/>
    <property type="evidence" value="ECO:0007669"/>
    <property type="project" value="UniProtKB-SubCell"/>
</dbReference>
<feature type="domain" description="USP" evidence="12">
    <location>
        <begin position="153"/>
        <end position="568"/>
    </location>
</feature>
<dbReference type="GO" id="GO:0003743">
    <property type="term" value="F:translation initiation factor activity"/>
    <property type="evidence" value="ECO:0007669"/>
    <property type="project" value="UniProtKB-KW"/>
</dbReference>
<accession>A0A8H8R146</accession>
<feature type="compositionally biased region" description="Acidic residues" evidence="10">
    <location>
        <begin position="671"/>
        <end position="686"/>
    </location>
</feature>
<dbReference type="InterPro" id="IPR042529">
    <property type="entry name" value="IF_2B-like_C"/>
</dbReference>
<evidence type="ECO:0000256" key="11">
    <source>
        <dbReference type="SAM" id="Phobius"/>
    </source>
</evidence>
<dbReference type="InterPro" id="IPR001394">
    <property type="entry name" value="Peptidase_C19_UCH"/>
</dbReference>
<keyword evidence="14" id="KW-1185">Reference proteome</keyword>
<dbReference type="Proteomes" id="UP000431533">
    <property type="component" value="Unassembled WGS sequence"/>
</dbReference>
<evidence type="ECO:0000256" key="9">
    <source>
        <dbReference type="RuleBase" id="RU003814"/>
    </source>
</evidence>
<feature type="transmembrane region" description="Helical" evidence="11">
    <location>
        <begin position="35"/>
        <end position="53"/>
    </location>
</feature>
<evidence type="ECO:0000256" key="3">
    <source>
        <dbReference type="ARBA" id="ARBA00022490"/>
    </source>
</evidence>
<evidence type="ECO:0000256" key="1">
    <source>
        <dbReference type="ARBA" id="ARBA00004514"/>
    </source>
</evidence>
<dbReference type="GO" id="GO:0004843">
    <property type="term" value="F:cysteine-type deubiquitinase activity"/>
    <property type="evidence" value="ECO:0007669"/>
    <property type="project" value="InterPro"/>
</dbReference>
<feature type="region of interest" description="Disordered" evidence="10">
    <location>
        <begin position="665"/>
        <end position="829"/>
    </location>
</feature>
<evidence type="ECO:0000313" key="14">
    <source>
        <dbReference type="Proteomes" id="UP000431533"/>
    </source>
</evidence>
<dbReference type="AlphaFoldDB" id="A0A8H8R146"/>
<evidence type="ECO:0000256" key="8">
    <source>
        <dbReference type="ARBA" id="ARBA00046432"/>
    </source>
</evidence>
<dbReference type="InterPro" id="IPR037171">
    <property type="entry name" value="NagB/RpiA_transferase-like"/>
</dbReference>
<dbReference type="PROSITE" id="PS00973">
    <property type="entry name" value="USP_2"/>
    <property type="match status" value="1"/>
</dbReference>
<dbReference type="Gene3D" id="3.40.50.10470">
    <property type="entry name" value="Translation initiation factor eif-2b, domain 2"/>
    <property type="match status" value="1"/>
</dbReference>
<keyword evidence="5" id="KW-0648">Protein biosynthesis</keyword>
<name>A0A8H8R146_9HELO</name>
<protein>
    <recommendedName>
        <fullName evidence="6">Translation initiation factor eIF2B subunit delta</fullName>
    </recommendedName>
    <alternativeName>
        <fullName evidence="7">eIF2B GDP-GTP exchange factor subunit delta</fullName>
    </alternativeName>
</protein>
<reference evidence="13 14" key="1">
    <citation type="submission" date="2018-05" db="EMBL/GenBank/DDBJ databases">
        <title>Genome sequencing and assembly of the regulated plant pathogen Lachnellula willkommii and related sister species for the development of diagnostic species identification markers.</title>
        <authorList>
            <person name="Giroux E."/>
            <person name="Bilodeau G."/>
        </authorList>
    </citation>
    <scope>NUCLEOTIDE SEQUENCE [LARGE SCALE GENOMIC DNA]</scope>
    <source>
        <strain evidence="13 14">CBS 185.66</strain>
    </source>
</reference>
<dbReference type="PANTHER" id="PTHR10233">
    <property type="entry name" value="TRANSLATION INITIATION FACTOR EIF-2B"/>
    <property type="match status" value="1"/>
</dbReference>
<evidence type="ECO:0000256" key="2">
    <source>
        <dbReference type="ARBA" id="ARBA00007251"/>
    </source>
</evidence>
<evidence type="ECO:0000313" key="13">
    <source>
        <dbReference type="EMBL" id="TVY25746.1"/>
    </source>
</evidence>
<dbReference type="InterPro" id="IPR018200">
    <property type="entry name" value="USP_CS"/>
</dbReference>
<keyword evidence="4 13" id="KW-0396">Initiation factor</keyword>
<dbReference type="EMBL" id="QGMH01000086">
    <property type="protein sequence ID" value="TVY25746.1"/>
    <property type="molecule type" value="Genomic_DNA"/>
</dbReference>
<dbReference type="GeneID" id="41985513"/>
<organism evidence="13 14">
    <name type="scientific">Lachnellula hyalina</name>
    <dbReference type="NCBI Taxonomy" id="1316788"/>
    <lineage>
        <taxon>Eukaryota</taxon>
        <taxon>Fungi</taxon>
        <taxon>Dikarya</taxon>
        <taxon>Ascomycota</taxon>
        <taxon>Pezizomycotina</taxon>
        <taxon>Leotiomycetes</taxon>
        <taxon>Helotiales</taxon>
        <taxon>Lachnaceae</taxon>
        <taxon>Lachnellula</taxon>
    </lineage>
</organism>
<dbReference type="PANTHER" id="PTHR10233:SF14">
    <property type="entry name" value="TRANSLATION INITIATION FACTOR EIF-2B SUBUNIT DELTA"/>
    <property type="match status" value="1"/>
</dbReference>